<name>A0A4V3XDI0_9AGAM</name>
<reference evidence="2 3" key="1">
    <citation type="submission" date="2019-02" db="EMBL/GenBank/DDBJ databases">
        <title>Genome sequencing of the rare red list fungi Phellinidium pouzarii.</title>
        <authorList>
            <person name="Buettner E."/>
            <person name="Kellner H."/>
        </authorList>
    </citation>
    <scope>NUCLEOTIDE SEQUENCE [LARGE SCALE GENOMIC DNA]</scope>
    <source>
        <strain evidence="2 3">DSM 108285</strain>
    </source>
</reference>
<accession>A0A4V3XDI0</accession>
<protein>
    <submittedName>
        <fullName evidence="2">Uncharacterized protein</fullName>
    </submittedName>
</protein>
<sequence length="293" mass="32069">MNSPPYSSSEASLPPIPSPDGINQNMRSLLASTWQVLDQPPPPSLREILAAYKHKGDGDREMLLAMLNAKSAEDQRLASLASLRRTVLDICQTTETSPPPHLISQYAAPAHPSPHLAHEQYRSSPATYTPPALHQQIVQSPPLTNAHAFDSQHIPSQRTSLPPMRLRPSGSGSGPATDMAEPQARRKRARPSQPPNEATRAPHTQLSQDARFHTTSPEADLPLSPYSSARERSMSVDSNEQPAQLRERGAMAIGSLLSGNGNKVKSERERDDSWISQSERRDRDGPSHSTNTD</sequence>
<proteinExistence type="predicted"/>
<gene>
    <name evidence="2" type="ORF">EW145_g1707</name>
</gene>
<dbReference type="EMBL" id="SGPK01000050">
    <property type="protein sequence ID" value="THH09873.1"/>
    <property type="molecule type" value="Genomic_DNA"/>
</dbReference>
<feature type="region of interest" description="Disordered" evidence="1">
    <location>
        <begin position="1"/>
        <end position="24"/>
    </location>
</feature>
<comment type="caution">
    <text evidence="2">The sequence shown here is derived from an EMBL/GenBank/DDBJ whole genome shotgun (WGS) entry which is preliminary data.</text>
</comment>
<dbReference type="AlphaFoldDB" id="A0A4V3XDI0"/>
<keyword evidence="3" id="KW-1185">Reference proteome</keyword>
<evidence type="ECO:0000313" key="2">
    <source>
        <dbReference type="EMBL" id="THH09873.1"/>
    </source>
</evidence>
<feature type="region of interest" description="Disordered" evidence="1">
    <location>
        <begin position="146"/>
        <end position="293"/>
    </location>
</feature>
<feature type="compositionally biased region" description="Polar residues" evidence="1">
    <location>
        <begin position="1"/>
        <end position="11"/>
    </location>
</feature>
<feature type="compositionally biased region" description="Basic and acidic residues" evidence="1">
    <location>
        <begin position="264"/>
        <end position="286"/>
    </location>
</feature>
<dbReference type="OrthoDB" id="2537258at2759"/>
<evidence type="ECO:0000313" key="3">
    <source>
        <dbReference type="Proteomes" id="UP000308199"/>
    </source>
</evidence>
<organism evidence="2 3">
    <name type="scientific">Phellinidium pouzarii</name>
    <dbReference type="NCBI Taxonomy" id="167371"/>
    <lineage>
        <taxon>Eukaryota</taxon>
        <taxon>Fungi</taxon>
        <taxon>Dikarya</taxon>
        <taxon>Basidiomycota</taxon>
        <taxon>Agaricomycotina</taxon>
        <taxon>Agaricomycetes</taxon>
        <taxon>Hymenochaetales</taxon>
        <taxon>Hymenochaetaceae</taxon>
        <taxon>Phellinidium</taxon>
    </lineage>
</organism>
<dbReference type="Proteomes" id="UP000308199">
    <property type="component" value="Unassembled WGS sequence"/>
</dbReference>
<feature type="compositionally biased region" description="Polar residues" evidence="1">
    <location>
        <begin position="202"/>
        <end position="217"/>
    </location>
</feature>
<evidence type="ECO:0000256" key="1">
    <source>
        <dbReference type="SAM" id="MobiDB-lite"/>
    </source>
</evidence>
<feature type="region of interest" description="Disordered" evidence="1">
    <location>
        <begin position="96"/>
        <end position="128"/>
    </location>
</feature>